<evidence type="ECO:0000313" key="1">
    <source>
        <dbReference type="EMBL" id="KKT86657.1"/>
    </source>
</evidence>
<dbReference type="AlphaFoldDB" id="A0A0G1N0T9"/>
<dbReference type="Proteomes" id="UP000034797">
    <property type="component" value="Unassembled WGS sequence"/>
</dbReference>
<reference evidence="1 2" key="1">
    <citation type="journal article" date="2015" name="Nature">
        <title>rRNA introns, odd ribosomes, and small enigmatic genomes across a large radiation of phyla.</title>
        <authorList>
            <person name="Brown C.T."/>
            <person name="Hug L.A."/>
            <person name="Thomas B.C."/>
            <person name="Sharon I."/>
            <person name="Castelle C.J."/>
            <person name="Singh A."/>
            <person name="Wilkins M.J."/>
            <person name="Williams K.H."/>
            <person name="Banfield J.F."/>
        </authorList>
    </citation>
    <scope>NUCLEOTIDE SEQUENCE [LARGE SCALE GENOMIC DNA]</scope>
</reference>
<comment type="caution">
    <text evidence="1">The sequence shown here is derived from an EMBL/GenBank/DDBJ whole genome shotgun (WGS) entry which is preliminary data.</text>
</comment>
<dbReference type="EMBL" id="LCJW01000005">
    <property type="protein sequence ID" value="KKT86657.1"/>
    <property type="molecule type" value="Genomic_DNA"/>
</dbReference>
<organism evidence="1 2">
    <name type="scientific">Candidatus Collierbacteria bacterium GW2011_GWA2_44_99</name>
    <dbReference type="NCBI Taxonomy" id="1618380"/>
    <lineage>
        <taxon>Bacteria</taxon>
        <taxon>Candidatus Collieribacteriota</taxon>
    </lineage>
</organism>
<proteinExistence type="predicted"/>
<name>A0A0G1N0T9_9BACT</name>
<evidence type="ECO:0000313" key="2">
    <source>
        <dbReference type="Proteomes" id="UP000034797"/>
    </source>
</evidence>
<sequence length="160" mass="17876">MNLEYDRRIKLCANAVEKATKKLRLGWGFAEDYQGIEIKVDTEVGYGMVIVLMDTGHGPRFPKFITLTVHGYVDYGVNKNVRIGGGGLLRSRNKFLPDQISEKWLKIAISNSAKAVQAICTAANMAKLKKEALAKRRLEIKSSQLARHKQTILNVTSLSK</sequence>
<gene>
    <name evidence="1" type="ORF">UW84_C0005G0006</name>
</gene>
<accession>A0A0G1N0T9</accession>
<protein>
    <submittedName>
        <fullName evidence="1">Uncharacterized protein</fullName>
    </submittedName>
</protein>